<dbReference type="PANTHER" id="PTHR43606:SF2">
    <property type="entry name" value="ALKALINE PHOSPHATASE FAMILY PROTEIN (AFU_ORTHOLOGUE AFUA_5G03860)"/>
    <property type="match status" value="1"/>
</dbReference>
<dbReference type="InterPro" id="IPR029052">
    <property type="entry name" value="Metallo-depent_PP-like"/>
</dbReference>
<dbReference type="InterPro" id="IPR038607">
    <property type="entry name" value="PhoD-like_sf"/>
</dbReference>
<evidence type="ECO:0000313" key="4">
    <source>
        <dbReference type="Proteomes" id="UP000253094"/>
    </source>
</evidence>
<protein>
    <submittedName>
        <fullName evidence="3">Alkaline phosphatase</fullName>
    </submittedName>
</protein>
<feature type="domain" description="PhoD-like phosphatase metallophosphatase" evidence="1">
    <location>
        <begin position="146"/>
        <end position="473"/>
    </location>
</feature>
<dbReference type="CDD" id="cd07389">
    <property type="entry name" value="MPP_PhoD"/>
    <property type="match status" value="1"/>
</dbReference>
<dbReference type="SUPFAM" id="SSF56300">
    <property type="entry name" value="Metallo-dependent phosphatases"/>
    <property type="match status" value="1"/>
</dbReference>
<dbReference type="Gene3D" id="2.60.40.380">
    <property type="entry name" value="Purple acid phosphatase-like, N-terminal"/>
    <property type="match status" value="1"/>
</dbReference>
<feature type="domain" description="Phospholipase D N-terminal" evidence="2">
    <location>
        <begin position="35"/>
        <end position="133"/>
    </location>
</feature>
<dbReference type="OrthoDB" id="327733at2"/>
<keyword evidence="4" id="KW-1185">Reference proteome</keyword>
<evidence type="ECO:0000259" key="1">
    <source>
        <dbReference type="Pfam" id="PF09423"/>
    </source>
</evidence>
<dbReference type="InterPro" id="IPR018946">
    <property type="entry name" value="PhoD-like_MPP"/>
</dbReference>
<dbReference type="AlphaFoldDB" id="A0A367F7F4"/>
<dbReference type="Proteomes" id="UP000253094">
    <property type="component" value="Unassembled WGS sequence"/>
</dbReference>
<dbReference type="InterPro" id="IPR052900">
    <property type="entry name" value="Phospholipid_Metab_Enz"/>
</dbReference>
<sequence length="505" mass="56334">MVDDRHVIDRRSFLVLGLASGVPPLRVSYGDPFTLGVACGDPAPDGFVIWTRLAPAPLAEDGFGGMPPSAVPVYWEVATDPACARIVRRGTEEAVREWAHSVHAEVAGLEPGREYWYRFKAGQYVSPIGRALTAPAPASLPGSLRMAVTSCANFQHGHFTAYGRVAQERPDLVLHLGDYIYEYGKGENPCPGGNVRQHEGPEARTLTEYRRRHALYKTDADLRAAHAAAPWLPIMDDHEVRNNWMSLLPAERREAAFRAYYEHMPLRRTAVPKGPAIKLFRRVRWGSLATIHLLDTRQYRDPLICGAGFHECPESRVENRTITGAEQERWLLEGFRESKALWDVIGQQVFFGQRDKHTSGEKKVRQDSWDGYSASRTRVTRGWVDAGVRNAIVLTGDVHSHWAGDLALDYDDESSRLVGTELAVTSITSGGDGDDHDRPRDALLEKNPHLKFHLRRRGYLMVKVTPTAVVADFKILRYVSTPGAPALTAATFEVPDRVPGLLRRP</sequence>
<organism evidence="3 4">
    <name type="scientific">Sphaerisporangium album</name>
    <dbReference type="NCBI Taxonomy" id="509200"/>
    <lineage>
        <taxon>Bacteria</taxon>
        <taxon>Bacillati</taxon>
        <taxon>Actinomycetota</taxon>
        <taxon>Actinomycetes</taxon>
        <taxon>Streptosporangiales</taxon>
        <taxon>Streptosporangiaceae</taxon>
        <taxon>Sphaerisporangium</taxon>
    </lineage>
</organism>
<proteinExistence type="predicted"/>
<dbReference type="EMBL" id="QOIL01000020">
    <property type="protein sequence ID" value="RCG26191.1"/>
    <property type="molecule type" value="Genomic_DNA"/>
</dbReference>
<dbReference type="Gene3D" id="3.60.21.70">
    <property type="entry name" value="PhoD-like phosphatase"/>
    <property type="match status" value="1"/>
</dbReference>
<reference evidence="3 4" key="1">
    <citation type="submission" date="2018-06" db="EMBL/GenBank/DDBJ databases">
        <title>Sphaerisporangium craniellae sp. nov., isolated from a marine sponge in the South China Sea.</title>
        <authorList>
            <person name="Li L."/>
        </authorList>
    </citation>
    <scope>NUCLEOTIDE SEQUENCE [LARGE SCALE GENOMIC DNA]</scope>
    <source>
        <strain evidence="3 4">CCTCC AA 208026</strain>
    </source>
</reference>
<comment type="caution">
    <text evidence="3">The sequence shown here is derived from an EMBL/GenBank/DDBJ whole genome shotgun (WGS) entry which is preliminary data.</text>
</comment>
<name>A0A367F7F4_9ACTN</name>
<evidence type="ECO:0000313" key="3">
    <source>
        <dbReference type="EMBL" id="RCG26191.1"/>
    </source>
</evidence>
<dbReference type="PANTHER" id="PTHR43606">
    <property type="entry name" value="PHOSPHATASE, PUTATIVE (AFU_ORTHOLOGUE AFUA_6G08710)-RELATED"/>
    <property type="match status" value="1"/>
</dbReference>
<gene>
    <name evidence="3" type="ORF">DQ384_29920</name>
</gene>
<accession>A0A367F7F4</accession>
<evidence type="ECO:0000259" key="2">
    <source>
        <dbReference type="Pfam" id="PF16655"/>
    </source>
</evidence>
<dbReference type="Pfam" id="PF16655">
    <property type="entry name" value="PhoD_N"/>
    <property type="match status" value="1"/>
</dbReference>
<dbReference type="InterPro" id="IPR032093">
    <property type="entry name" value="PhoD_N"/>
</dbReference>
<dbReference type="Pfam" id="PF09423">
    <property type="entry name" value="PhoD"/>
    <property type="match status" value="1"/>
</dbReference>